<proteinExistence type="predicted"/>
<dbReference type="KEGG" id="nir:NSED_09775"/>
<dbReference type="RefSeq" id="WP_014966107.1">
    <property type="nucleotide sequence ID" value="NC_018656.1"/>
</dbReference>
<dbReference type="STRING" id="1229909.NSED_09775"/>
<organism evidence="1 2">
    <name type="scientific">Candidatus Nitrosopumilus sediminis</name>
    <dbReference type="NCBI Taxonomy" id="1229909"/>
    <lineage>
        <taxon>Archaea</taxon>
        <taxon>Nitrososphaerota</taxon>
        <taxon>Nitrososphaeria</taxon>
        <taxon>Nitrosopumilales</taxon>
        <taxon>Nitrosopumilaceae</taxon>
        <taxon>Nitrosopumilus</taxon>
    </lineage>
</organism>
<dbReference type="PATRIC" id="fig|1229909.8.peg.2128"/>
<evidence type="ECO:0000313" key="2">
    <source>
        <dbReference type="Proteomes" id="UP000006100"/>
    </source>
</evidence>
<reference evidence="1 2" key="1">
    <citation type="journal article" date="2012" name="J. Bacteriol.">
        <title>Draft Genome Sequence of an Ammonia-Oxidizing Archaeon, "Candidatus Nitrosopumilus sediminis" AR2, from Svalbard in the Arctic Circle.</title>
        <authorList>
            <person name="Park S.J."/>
            <person name="Kim J.G."/>
            <person name="Jung M.Y."/>
            <person name="Kim S.J."/>
            <person name="Cha I.T."/>
            <person name="Ghai R."/>
            <person name="Martin-Cuadrado A.B."/>
            <person name="Rodriguez-Valera F."/>
            <person name="Rhee S.K."/>
        </authorList>
    </citation>
    <scope>NUCLEOTIDE SEQUENCE [LARGE SCALE GENOMIC DNA]</scope>
    <source>
        <strain evidence="1 2">AR2</strain>
    </source>
</reference>
<protein>
    <submittedName>
        <fullName evidence="1">Uncharacterized protein</fullName>
    </submittedName>
</protein>
<name>K0BBU3_9ARCH</name>
<accession>K0BBU3</accession>
<dbReference type="Proteomes" id="UP000006100">
    <property type="component" value="Chromosome"/>
</dbReference>
<dbReference type="EMBL" id="CP003843">
    <property type="protein sequence ID" value="AFS83743.1"/>
    <property type="molecule type" value="Genomic_DNA"/>
</dbReference>
<dbReference type="GeneID" id="13697203"/>
<keyword evidence="2" id="KW-1185">Reference proteome</keyword>
<dbReference type="HOGENOM" id="CLU_1811514_0_0_2"/>
<dbReference type="AlphaFoldDB" id="K0BBU3"/>
<evidence type="ECO:0000313" key="1">
    <source>
        <dbReference type="EMBL" id="AFS83743.1"/>
    </source>
</evidence>
<gene>
    <name evidence="1" type="ORF">NSED_09775</name>
</gene>
<dbReference type="eggNOG" id="arCOG08814">
    <property type="taxonomic scope" value="Archaea"/>
</dbReference>
<sequence>MKMHVILNKKIVIISVILIIIVGIVSFSSDESDEENNVIFHVTLADPKLYVNGVYSDSFSLEQGKYTFRFVPNGSSPKVLSITLNGDTFDFSEDFKLIGTSHQTAISEYFTWNYDGDKEIFISETQEILISIHPNGETMGSVSVDILEN</sequence>